<organism evidence="5 6">
    <name type="scientific">Kribbella sandramycini</name>
    <dbReference type="NCBI Taxonomy" id="60450"/>
    <lineage>
        <taxon>Bacteria</taxon>
        <taxon>Bacillati</taxon>
        <taxon>Actinomycetota</taxon>
        <taxon>Actinomycetes</taxon>
        <taxon>Propionibacteriales</taxon>
        <taxon>Kribbellaceae</taxon>
        <taxon>Kribbella</taxon>
    </lineage>
</organism>
<proteinExistence type="predicted"/>
<dbReference type="PANTHER" id="PTHR46943:SF1">
    <property type="entry name" value="PENTRAXIN-RELATED PROTEIN PTX3"/>
    <property type="match status" value="1"/>
</dbReference>
<dbReference type="SUPFAM" id="SSF49899">
    <property type="entry name" value="Concanavalin A-like lectins/glucanases"/>
    <property type="match status" value="3"/>
</dbReference>
<name>A0A7Y4KWH1_9ACTN</name>
<protein>
    <recommendedName>
        <fullName evidence="3">LamG-like jellyroll fold domain-containing protein</fullName>
    </recommendedName>
</protein>
<keyword evidence="1" id="KW-0732">Signal</keyword>
<sequence length="1263" mass="134309">MKGAEGEFEAYRLALACGVPVEVVGLRGNDREAFATPAGLLETKIAVEPYRVRDAGGGWVGIDPTLVGRDDGSARAKATVIGVEVGGAGAGPFVTATDPDGGVLSLTWPKGELPEPVLAGAVATYPNVLPDVDLTVQAEAVGFSWALVVKTAEAAQNPELATIRVGITTVGLTVAEDAESGRLDVLDADGDVVFEAGQGLMWDAQQMADVDVRRTATGLTLVPDTAMLKAKNLKFPLYIDPPFTSTRKAWANVFQGRPTQGWTGDTSWPRDGGMRVGRDTWSNCGDGCGLWRSAIKVDIGKLNGKHIASASVNLLQTHTGGCAAQNLQLWRTAEISNGTSWNGVDWLYGDPLQTKSVPSSNTTGCSGKSDEWVEFDGANVRKRVQSAADHNYDAISFGLRSSDEGSRDAWRRIKTSSVQLHVTYYIYPPHPDRLTVDGAGCDPTESGSPWVTERYPTFSARARSSESEPVYLRFRVRKVAEETNYYWYRTPDPLAANTTSAKKSTTALPDGAYKWQARSDSQQTDAVNSGYTSYCYFKVDATTPTVPTVTGPTGAVTEGSTVSLAVAATDPIVNGSRSGLARFEYSWNTDTYDQRLASTGTATIKRTAVTAGRHVLYLRAVDAAGNISGRKVFTFFAGRLIPATPMAAWRLGGDLADDTGHGKDLTVLTGAPTFTTDANGNVAAAFDGNDCLQAPTAIRTDAAFSVALSVRLDAPNGYTKVLAQGNLKHSMYQIQHNGADNRWSFSLVDSPGDTYGWKSVTVANPVPYGEWLRIVATYDPDAGLSRIYLNGVLAGELAVNFTPWNATGFFSLGCLPTSAGGASHALTGAVENVGVWQGLLTPAAIKAGAELPSGEIAHWDLRGDGSDSSGFGRDLTLPESAQQSFDPFGRPDGALVLDGRSCATTGTPIAPSDAPFGFGAWVKPTQVKGGRQVLFAQDGGFTLLITAEGRWEVEPAAGGMAPRSAGSYTPPKADWQYVEFQYEGAGRWIVSVNGSRGENWTRGIPGRTQAPLTVGCAKGTQDYFTGMLHDIQVWRGSKPVTSVKASPPAEVASWWALEENGLDETPNNRDLTFAGTPRYNDGWWDNPDSALELTGTTSAATNTPVVATDESFTVAAWVRLDALDTDQTVVSASGANNTAFRLRFNTTLQQFEFGMASEDVSDVTGRWVRGGSAPTAGAWTFLVGSFDLRAKTIRLFVNGAEVASGPGPDRPWNAAGPLVLGAADTTAGAPFHHLEGRVDDVVVWRHVVSPRAIKNMSGTTEGS</sequence>
<evidence type="ECO:0000313" key="7">
    <source>
        <dbReference type="Proteomes" id="UP000553957"/>
    </source>
</evidence>
<keyword evidence="6" id="KW-1185">Reference proteome</keyword>
<dbReference type="InterPro" id="IPR006558">
    <property type="entry name" value="LamG-like"/>
</dbReference>
<dbReference type="RefSeq" id="WP_171671934.1">
    <property type="nucleotide sequence ID" value="NZ_BAAAGT010000003.1"/>
</dbReference>
<evidence type="ECO:0000256" key="1">
    <source>
        <dbReference type="ARBA" id="ARBA00022729"/>
    </source>
</evidence>
<dbReference type="Proteomes" id="UP000553957">
    <property type="component" value="Unassembled WGS sequence"/>
</dbReference>
<dbReference type="Pfam" id="PF13385">
    <property type="entry name" value="Laminin_G_3"/>
    <property type="match status" value="3"/>
</dbReference>
<dbReference type="EMBL" id="JACHKF010000001">
    <property type="protein sequence ID" value="MBB6567437.1"/>
    <property type="molecule type" value="Genomic_DNA"/>
</dbReference>
<accession>A0A7Y4KWH1</accession>
<reference evidence="5 6" key="1">
    <citation type="submission" date="2020-05" db="EMBL/GenBank/DDBJ databases">
        <title>Genome sequence of Kribbella sandramycini ATCC 39419.</title>
        <authorList>
            <person name="Maclea K.S."/>
            <person name="Fair J.L."/>
        </authorList>
    </citation>
    <scope>NUCLEOTIDE SEQUENCE [LARGE SCALE GENOMIC DNA]</scope>
    <source>
        <strain evidence="5 6">ATCC 39419</strain>
    </source>
</reference>
<dbReference type="EMBL" id="JABJRC010000001">
    <property type="protein sequence ID" value="NOL39953.1"/>
    <property type="molecule type" value="Genomic_DNA"/>
</dbReference>
<dbReference type="GO" id="GO:0006955">
    <property type="term" value="P:immune response"/>
    <property type="evidence" value="ECO:0007669"/>
    <property type="project" value="InterPro"/>
</dbReference>
<comment type="caution">
    <text evidence="5">The sequence shown here is derived from an EMBL/GenBank/DDBJ whole genome shotgun (WGS) entry which is preliminary data.</text>
</comment>
<dbReference type="SMART" id="SM00560">
    <property type="entry name" value="LamGL"/>
    <property type="match status" value="2"/>
</dbReference>
<dbReference type="Proteomes" id="UP000534306">
    <property type="component" value="Unassembled WGS sequence"/>
</dbReference>
<dbReference type="AlphaFoldDB" id="A0A7Y4KWH1"/>
<gene>
    <name evidence="4" type="ORF">HNR71_003074</name>
    <name evidence="5" type="ORF">HPO96_06835</name>
</gene>
<evidence type="ECO:0000259" key="3">
    <source>
        <dbReference type="SMART" id="SM00560"/>
    </source>
</evidence>
<evidence type="ECO:0000313" key="6">
    <source>
        <dbReference type="Proteomes" id="UP000534306"/>
    </source>
</evidence>
<feature type="domain" description="LamG-like jellyroll fold" evidence="3">
    <location>
        <begin position="1110"/>
        <end position="1251"/>
    </location>
</feature>
<dbReference type="Gene3D" id="2.60.120.200">
    <property type="match status" value="3"/>
</dbReference>
<evidence type="ECO:0000313" key="4">
    <source>
        <dbReference type="EMBL" id="MBB6567437.1"/>
    </source>
</evidence>
<dbReference type="InterPro" id="IPR013320">
    <property type="entry name" value="ConA-like_dom_sf"/>
</dbReference>
<evidence type="ECO:0000256" key="2">
    <source>
        <dbReference type="ARBA" id="ARBA00023157"/>
    </source>
</evidence>
<feature type="domain" description="LamG-like jellyroll fold" evidence="3">
    <location>
        <begin position="702"/>
        <end position="843"/>
    </location>
</feature>
<keyword evidence="2" id="KW-1015">Disulfide bond</keyword>
<reference evidence="4 7" key="2">
    <citation type="submission" date="2020-08" db="EMBL/GenBank/DDBJ databases">
        <title>Sequencing the genomes of 1000 actinobacteria strains.</title>
        <authorList>
            <person name="Klenk H.-P."/>
        </authorList>
    </citation>
    <scope>NUCLEOTIDE SEQUENCE [LARGE SCALE GENOMIC DNA]</scope>
    <source>
        <strain evidence="4 7">DSM 15626</strain>
    </source>
</reference>
<evidence type="ECO:0000313" key="5">
    <source>
        <dbReference type="EMBL" id="NOL39953.1"/>
    </source>
</evidence>
<dbReference type="InterPro" id="IPR042837">
    <property type="entry name" value="PTX3"/>
</dbReference>
<dbReference type="PANTHER" id="PTHR46943">
    <property type="entry name" value="PENTRAXIN-RELATED PROTEIN PTX3"/>
    <property type="match status" value="1"/>
</dbReference>